<organism evidence="10 11">
    <name type="scientific">Sinocyclocheilus rhinocerous</name>
    <dbReference type="NCBI Taxonomy" id="307959"/>
    <lineage>
        <taxon>Eukaryota</taxon>
        <taxon>Metazoa</taxon>
        <taxon>Chordata</taxon>
        <taxon>Craniata</taxon>
        <taxon>Vertebrata</taxon>
        <taxon>Euteleostomi</taxon>
        <taxon>Actinopterygii</taxon>
        <taxon>Neopterygii</taxon>
        <taxon>Teleostei</taxon>
        <taxon>Ostariophysi</taxon>
        <taxon>Cypriniformes</taxon>
        <taxon>Cyprinidae</taxon>
        <taxon>Cyprininae</taxon>
        <taxon>Sinocyclocheilus</taxon>
    </lineage>
</organism>
<keyword evidence="5" id="KW-0677">Repeat</keyword>
<feature type="domain" description="BPTI/Kunitz inhibitor" evidence="9">
    <location>
        <begin position="128"/>
        <end position="178"/>
    </location>
</feature>
<dbReference type="InterPro" id="IPR029856">
    <property type="entry name" value="AMBP"/>
</dbReference>
<dbReference type="PROSITE" id="PS50279">
    <property type="entry name" value="BPTI_KUNITZ_2"/>
    <property type="match status" value="1"/>
</dbReference>
<dbReference type="Ensembl" id="ENSSRHT00000032554.1">
    <property type="protein sequence ID" value="ENSSRHP00000031631.1"/>
    <property type="gene ID" value="ENSSRHG00000016334.1"/>
</dbReference>
<evidence type="ECO:0000256" key="4">
    <source>
        <dbReference type="ARBA" id="ARBA00022729"/>
    </source>
</evidence>
<keyword evidence="4" id="KW-0732">Signal</keyword>
<name>A0A673HYE6_9TELE</name>
<dbReference type="InterPro" id="IPR036880">
    <property type="entry name" value="Kunitz_BPTI_sf"/>
</dbReference>
<dbReference type="GO" id="GO:0005576">
    <property type="term" value="C:extracellular region"/>
    <property type="evidence" value="ECO:0007669"/>
    <property type="project" value="UniProtKB-SubCell"/>
</dbReference>
<dbReference type="SUPFAM" id="SSF50814">
    <property type="entry name" value="Lipocalins"/>
    <property type="match status" value="1"/>
</dbReference>
<reference evidence="10" key="2">
    <citation type="submission" date="2025-09" db="UniProtKB">
        <authorList>
            <consortium name="Ensembl"/>
        </authorList>
    </citation>
    <scope>IDENTIFICATION</scope>
</reference>
<dbReference type="InterPro" id="IPR002968">
    <property type="entry name" value="A1-microglobln"/>
</dbReference>
<evidence type="ECO:0000256" key="7">
    <source>
        <dbReference type="ARBA" id="ARBA00023157"/>
    </source>
</evidence>
<dbReference type="Gene3D" id="2.40.128.20">
    <property type="match status" value="1"/>
</dbReference>
<dbReference type="PRINTS" id="PR00759">
    <property type="entry name" value="BASICPTASE"/>
</dbReference>
<keyword evidence="11" id="KW-1185">Reference proteome</keyword>
<evidence type="ECO:0000259" key="9">
    <source>
        <dbReference type="PROSITE" id="PS50279"/>
    </source>
</evidence>
<evidence type="ECO:0000313" key="11">
    <source>
        <dbReference type="Proteomes" id="UP000472270"/>
    </source>
</evidence>
<dbReference type="InterPro" id="IPR012674">
    <property type="entry name" value="Calycin"/>
</dbReference>
<dbReference type="AlphaFoldDB" id="A0A673HYE6"/>
<keyword evidence="7" id="KW-1015">Disulfide bond</keyword>
<dbReference type="InterPro" id="IPR020901">
    <property type="entry name" value="Prtase_inh_Kunz-CS"/>
</dbReference>
<dbReference type="PROSITE" id="PS00280">
    <property type="entry name" value="BPTI_KUNITZ_1"/>
    <property type="match status" value="1"/>
</dbReference>
<proteinExistence type="predicted"/>
<evidence type="ECO:0000256" key="5">
    <source>
        <dbReference type="ARBA" id="ARBA00022737"/>
    </source>
</evidence>
<comment type="subcellular location">
    <subcellularLocation>
        <location evidence="1">Secreted</location>
    </subcellularLocation>
</comment>
<dbReference type="PANTHER" id="PTHR46676">
    <property type="entry name" value="PROTEIN AMBP"/>
    <property type="match status" value="1"/>
</dbReference>
<dbReference type="Pfam" id="PF00014">
    <property type="entry name" value="Kunitz_BPTI"/>
    <property type="match status" value="1"/>
</dbReference>
<dbReference type="GO" id="GO:0004867">
    <property type="term" value="F:serine-type endopeptidase inhibitor activity"/>
    <property type="evidence" value="ECO:0007669"/>
    <property type="project" value="UniProtKB-KW"/>
</dbReference>
<evidence type="ECO:0000313" key="10">
    <source>
        <dbReference type="Ensembl" id="ENSSRHP00000031631.1"/>
    </source>
</evidence>
<reference evidence="10" key="1">
    <citation type="submission" date="2025-08" db="UniProtKB">
        <authorList>
            <consortium name="Ensembl"/>
        </authorList>
    </citation>
    <scope>IDENTIFICATION</scope>
</reference>
<evidence type="ECO:0000256" key="3">
    <source>
        <dbReference type="ARBA" id="ARBA00022690"/>
    </source>
</evidence>
<dbReference type="Gene3D" id="4.10.410.10">
    <property type="entry name" value="Pancreatic trypsin inhibitor Kunitz domain"/>
    <property type="match status" value="1"/>
</dbReference>
<dbReference type="SUPFAM" id="SSF57362">
    <property type="entry name" value="BPTI-like"/>
    <property type="match status" value="1"/>
</dbReference>
<dbReference type="PANTHER" id="PTHR46676:SF1">
    <property type="entry name" value="PROTEIN AMBP"/>
    <property type="match status" value="1"/>
</dbReference>
<keyword evidence="6" id="KW-0722">Serine protease inhibitor</keyword>
<dbReference type="InterPro" id="IPR002223">
    <property type="entry name" value="Kunitz_BPTI"/>
</dbReference>
<evidence type="ECO:0000256" key="1">
    <source>
        <dbReference type="ARBA" id="ARBA00004613"/>
    </source>
</evidence>
<dbReference type="SMART" id="SM00131">
    <property type="entry name" value="KU"/>
    <property type="match status" value="1"/>
</dbReference>
<accession>A0A673HYE6</accession>
<dbReference type="Proteomes" id="UP000472270">
    <property type="component" value="Unassembled WGS sequence"/>
</dbReference>
<evidence type="ECO:0000256" key="8">
    <source>
        <dbReference type="ARBA" id="ARBA00023180"/>
    </source>
</evidence>
<dbReference type="FunFam" id="4.10.410.10:FF:000005">
    <property type="entry name" value="Pancreatic trypsin inhibitor"/>
    <property type="match status" value="1"/>
</dbReference>
<keyword evidence="3" id="KW-0646">Protease inhibitor</keyword>
<keyword evidence="2" id="KW-0964">Secreted</keyword>
<dbReference type="PRINTS" id="PR01215">
    <property type="entry name" value="A1MCGLOBULIN"/>
</dbReference>
<evidence type="ECO:0000256" key="2">
    <source>
        <dbReference type="ARBA" id="ARBA00022525"/>
    </source>
</evidence>
<sequence>MYKSPFQKIDPYDWFCGPGSHILIIKYHRRAMQLRPTLIEDFKTLVAEQGMSEDTIVIKQNKGECVPGEQVTPEPQIQRARRNVVLPAPEEGSGDDTPIFKGPVTCSQCICPWCGFITHTVFGPSAACRLPMDAGPCKVFSDLWTFDSATGKCVSFKYGGCKGNGNTFYSQKECEEYCGVMMRNGGTHITPENSRFFH</sequence>
<dbReference type="CDD" id="cd22597">
    <property type="entry name" value="Kunitz_bikunin_2-like"/>
    <property type="match status" value="1"/>
</dbReference>
<keyword evidence="8" id="KW-0325">Glycoprotein</keyword>
<protein>
    <submittedName>
        <fullName evidence="10">Alpha-1-microglobulin/bikunin precursor</fullName>
    </submittedName>
</protein>
<evidence type="ECO:0000256" key="6">
    <source>
        <dbReference type="ARBA" id="ARBA00022900"/>
    </source>
</evidence>